<sequence>MARVLSLILVLLLSISALSLISSSQFEGFDSDEASFSYEEEDLEAPLDPLPSASLPTISLSSPLEATPDPEHHPNPSTPTEKPHPNPTTTTPSHLQTDFWDEDEFEGIPSTPETIVIQESTDRESETKSIPESSPDPKPATPIKPSSYWVEIVCVSFLICFIINYFTGRKENETTALAWAAKFATKDSIFEKNFSLLGTGDGNDTPLLLKEGQDVFKFYASGRRYCQGMLATMYMHSRHDLIARVFGWVFPKKDIITFEVIMNDDAMDHVVLAVARKKEVKAMQKDEKDLQKYASPNAVAGPAGKRWVSDELAVISESKEVAWDLFNEAVLDQVFGDKAFEKVGKWFVSLHFSDQQPGLNKKVLLFKFVLPDIKHMADITKLVALVPYYIDIIGRYKLSSNARAKTEAARSKVAQEEFKEMQSARQEALQRRKSERRKQSEEAEAKLSAEALRKREEKERARQLKKSMPRVKMMR</sequence>
<dbReference type="Pfam" id="PF07946">
    <property type="entry name" value="CCDC47"/>
    <property type="match status" value="1"/>
</dbReference>
<evidence type="ECO:0000256" key="3">
    <source>
        <dbReference type="ARBA" id="ARBA00022989"/>
    </source>
</evidence>
<accession>A0A833VRI2</accession>
<feature type="compositionally biased region" description="Basic and acidic residues" evidence="5">
    <location>
        <begin position="421"/>
        <end position="462"/>
    </location>
</feature>
<dbReference type="GO" id="GO:0005783">
    <property type="term" value="C:endoplasmic reticulum"/>
    <property type="evidence" value="ECO:0007669"/>
    <property type="project" value="InterPro"/>
</dbReference>
<keyword evidence="4 6" id="KW-0472">Membrane</keyword>
<dbReference type="EMBL" id="SWLB01000012">
    <property type="protein sequence ID" value="KAF3331964.1"/>
    <property type="molecule type" value="Genomic_DNA"/>
</dbReference>
<evidence type="ECO:0000256" key="4">
    <source>
        <dbReference type="ARBA" id="ARBA00023136"/>
    </source>
</evidence>
<gene>
    <name evidence="8" type="ORF">FCM35_KLT03370</name>
</gene>
<dbReference type="GO" id="GO:0016020">
    <property type="term" value="C:membrane"/>
    <property type="evidence" value="ECO:0007669"/>
    <property type="project" value="UniProtKB-SubCell"/>
</dbReference>
<organism evidence="8 9">
    <name type="scientific">Carex littledalei</name>
    <dbReference type="NCBI Taxonomy" id="544730"/>
    <lineage>
        <taxon>Eukaryota</taxon>
        <taxon>Viridiplantae</taxon>
        <taxon>Streptophyta</taxon>
        <taxon>Embryophyta</taxon>
        <taxon>Tracheophyta</taxon>
        <taxon>Spermatophyta</taxon>
        <taxon>Magnoliopsida</taxon>
        <taxon>Liliopsida</taxon>
        <taxon>Poales</taxon>
        <taxon>Cyperaceae</taxon>
        <taxon>Cyperoideae</taxon>
        <taxon>Cariceae</taxon>
        <taxon>Carex</taxon>
        <taxon>Carex subgen. Euthyceras</taxon>
    </lineage>
</organism>
<feature type="region of interest" description="Disordered" evidence="5">
    <location>
        <begin position="421"/>
        <end position="475"/>
    </location>
</feature>
<keyword evidence="9" id="KW-1185">Reference proteome</keyword>
<keyword evidence="3 6" id="KW-1133">Transmembrane helix</keyword>
<dbReference type="PANTHER" id="PTHR12883">
    <property type="entry name" value="ADIPOCYTE-SPECIFIC PROTEIN 4-RELATED"/>
    <property type="match status" value="1"/>
</dbReference>
<evidence type="ECO:0000256" key="1">
    <source>
        <dbReference type="ARBA" id="ARBA00004167"/>
    </source>
</evidence>
<feature type="compositionally biased region" description="Low complexity" evidence="5">
    <location>
        <begin position="46"/>
        <end position="56"/>
    </location>
</feature>
<proteinExistence type="predicted"/>
<evidence type="ECO:0008006" key="10">
    <source>
        <dbReference type="Google" id="ProtNLM"/>
    </source>
</evidence>
<reference evidence="8" key="1">
    <citation type="submission" date="2020-01" db="EMBL/GenBank/DDBJ databases">
        <title>Genome sequence of Kobresia littledalei, the first chromosome-level genome in the family Cyperaceae.</title>
        <authorList>
            <person name="Qu G."/>
        </authorList>
    </citation>
    <scope>NUCLEOTIDE SEQUENCE</scope>
    <source>
        <strain evidence="8">C.B.Clarke</strain>
        <tissue evidence="8">Leaf</tissue>
    </source>
</reference>
<feature type="transmembrane region" description="Helical" evidence="6">
    <location>
        <begin position="148"/>
        <end position="167"/>
    </location>
</feature>
<dbReference type="PANTHER" id="PTHR12883:SF0">
    <property type="entry name" value="PAT COMPLEX SUBUNIT CCDC47"/>
    <property type="match status" value="1"/>
</dbReference>
<evidence type="ECO:0000313" key="8">
    <source>
        <dbReference type="EMBL" id="KAF3331964.1"/>
    </source>
</evidence>
<feature type="region of interest" description="Disordered" evidence="5">
    <location>
        <begin position="37"/>
        <end position="95"/>
    </location>
</feature>
<dbReference type="AlphaFoldDB" id="A0A833VRI2"/>
<comment type="subcellular location">
    <subcellularLocation>
        <location evidence="1">Membrane</location>
        <topology evidence="1">Single-pass membrane protein</topology>
    </subcellularLocation>
</comment>
<evidence type="ECO:0000256" key="7">
    <source>
        <dbReference type="SAM" id="SignalP"/>
    </source>
</evidence>
<feature type="region of interest" description="Disordered" evidence="5">
    <location>
        <begin position="111"/>
        <end position="142"/>
    </location>
</feature>
<name>A0A833VRI2_9POAL</name>
<feature type="signal peptide" evidence="7">
    <location>
        <begin position="1"/>
        <end position="23"/>
    </location>
</feature>
<feature type="compositionally biased region" description="Basic and acidic residues" evidence="5">
    <location>
        <begin position="120"/>
        <end position="129"/>
    </location>
</feature>
<evidence type="ECO:0000256" key="2">
    <source>
        <dbReference type="ARBA" id="ARBA00022692"/>
    </source>
</evidence>
<dbReference type="OrthoDB" id="10039147at2759"/>
<dbReference type="GO" id="GO:0032469">
    <property type="term" value="P:endoplasmic reticulum calcium ion homeostasis"/>
    <property type="evidence" value="ECO:0007669"/>
    <property type="project" value="InterPro"/>
</dbReference>
<feature type="compositionally biased region" description="Basic residues" evidence="5">
    <location>
        <begin position="463"/>
        <end position="475"/>
    </location>
</feature>
<evidence type="ECO:0000313" key="9">
    <source>
        <dbReference type="Proteomes" id="UP000623129"/>
    </source>
</evidence>
<keyword evidence="7" id="KW-0732">Signal</keyword>
<keyword evidence="2 6" id="KW-0812">Transmembrane</keyword>
<feature type="chain" id="PRO_5032953276" description="DUF1682 family protein" evidence="7">
    <location>
        <begin position="24"/>
        <end position="475"/>
    </location>
</feature>
<dbReference type="Proteomes" id="UP000623129">
    <property type="component" value="Unassembled WGS sequence"/>
</dbReference>
<dbReference type="GO" id="GO:0005509">
    <property type="term" value="F:calcium ion binding"/>
    <property type="evidence" value="ECO:0007669"/>
    <property type="project" value="InterPro"/>
</dbReference>
<evidence type="ECO:0000256" key="6">
    <source>
        <dbReference type="SAM" id="Phobius"/>
    </source>
</evidence>
<protein>
    <recommendedName>
        <fullName evidence="10">DUF1682 family protein</fullName>
    </recommendedName>
</protein>
<dbReference type="InterPro" id="IPR012879">
    <property type="entry name" value="CCDC47"/>
</dbReference>
<evidence type="ECO:0000256" key="5">
    <source>
        <dbReference type="SAM" id="MobiDB-lite"/>
    </source>
</evidence>
<comment type="caution">
    <text evidence="8">The sequence shown here is derived from an EMBL/GenBank/DDBJ whole genome shotgun (WGS) entry which is preliminary data.</text>
</comment>